<keyword evidence="2" id="KW-1185">Reference proteome</keyword>
<dbReference type="EMBL" id="MU394358">
    <property type="protein sequence ID" value="KAI6083052.1"/>
    <property type="molecule type" value="Genomic_DNA"/>
</dbReference>
<organism evidence="1 2">
    <name type="scientific">Hypoxylon rubiginosum</name>
    <dbReference type="NCBI Taxonomy" id="110542"/>
    <lineage>
        <taxon>Eukaryota</taxon>
        <taxon>Fungi</taxon>
        <taxon>Dikarya</taxon>
        <taxon>Ascomycota</taxon>
        <taxon>Pezizomycotina</taxon>
        <taxon>Sordariomycetes</taxon>
        <taxon>Xylariomycetidae</taxon>
        <taxon>Xylariales</taxon>
        <taxon>Hypoxylaceae</taxon>
        <taxon>Hypoxylon</taxon>
    </lineage>
</organism>
<evidence type="ECO:0000313" key="1">
    <source>
        <dbReference type="EMBL" id="KAI6083052.1"/>
    </source>
</evidence>
<dbReference type="Proteomes" id="UP001497680">
    <property type="component" value="Unassembled WGS sequence"/>
</dbReference>
<protein>
    <submittedName>
        <fullName evidence="1">Uncharacterized protein</fullName>
    </submittedName>
</protein>
<comment type="caution">
    <text evidence="1">The sequence shown here is derived from an EMBL/GenBank/DDBJ whole genome shotgun (WGS) entry which is preliminary data.</text>
</comment>
<reference evidence="1 2" key="1">
    <citation type="journal article" date="2022" name="New Phytol.">
        <title>Ecological generalism drives hyperdiversity of secondary metabolite gene clusters in xylarialean endophytes.</title>
        <authorList>
            <person name="Franco M.E.E."/>
            <person name="Wisecaver J.H."/>
            <person name="Arnold A.E."/>
            <person name="Ju Y.M."/>
            <person name="Slot J.C."/>
            <person name="Ahrendt S."/>
            <person name="Moore L.P."/>
            <person name="Eastman K.E."/>
            <person name="Scott K."/>
            <person name="Konkel Z."/>
            <person name="Mondo S.J."/>
            <person name="Kuo A."/>
            <person name="Hayes R.D."/>
            <person name="Haridas S."/>
            <person name="Andreopoulos B."/>
            <person name="Riley R."/>
            <person name="LaButti K."/>
            <person name="Pangilinan J."/>
            <person name="Lipzen A."/>
            <person name="Amirebrahimi M."/>
            <person name="Yan J."/>
            <person name="Adam C."/>
            <person name="Keymanesh K."/>
            <person name="Ng V."/>
            <person name="Louie K."/>
            <person name="Northen T."/>
            <person name="Drula E."/>
            <person name="Henrissat B."/>
            <person name="Hsieh H.M."/>
            <person name="Youens-Clark K."/>
            <person name="Lutzoni F."/>
            <person name="Miadlikowska J."/>
            <person name="Eastwood D.C."/>
            <person name="Hamelin R.C."/>
            <person name="Grigoriev I.V."/>
            <person name="U'Ren J.M."/>
        </authorList>
    </citation>
    <scope>NUCLEOTIDE SEQUENCE [LARGE SCALE GENOMIC DNA]</scope>
    <source>
        <strain evidence="1 2">ER1909</strain>
    </source>
</reference>
<evidence type="ECO:0000313" key="2">
    <source>
        <dbReference type="Proteomes" id="UP001497680"/>
    </source>
</evidence>
<gene>
    <name evidence="1" type="ORF">F4821DRAFT_197423</name>
</gene>
<sequence>MSSKAETSDRPPSYAEATSRDKTDDILGPVILILAGQAIYAENASTAPLYHLDRGIESLSRATTKVTFERVERIVRTNAQNEPSLRYHRRHVFDLEQTWSLYNLDPMYPVPSNCPRFFARAVSKRALGPVGLKKAFLRSSYKALPVDVDGERDRYGALVFVKDASPLFELCKKGGQWQWTDKDGNAVAIEDQGENTHRLIVTAPLQRESVDSMVALWCCRLWKESAKRLGDPAGGLQGFRRKVQYGKEMRGSVFGGITI</sequence>
<accession>A0ACC0CRW2</accession>
<name>A0ACC0CRW2_9PEZI</name>
<proteinExistence type="predicted"/>